<organism evidence="1 2">
    <name type="scientific">Batillaria attramentaria</name>
    <dbReference type="NCBI Taxonomy" id="370345"/>
    <lineage>
        <taxon>Eukaryota</taxon>
        <taxon>Metazoa</taxon>
        <taxon>Spiralia</taxon>
        <taxon>Lophotrochozoa</taxon>
        <taxon>Mollusca</taxon>
        <taxon>Gastropoda</taxon>
        <taxon>Caenogastropoda</taxon>
        <taxon>Sorbeoconcha</taxon>
        <taxon>Cerithioidea</taxon>
        <taxon>Batillariidae</taxon>
        <taxon>Batillaria</taxon>
    </lineage>
</organism>
<protein>
    <submittedName>
        <fullName evidence="1">Uncharacterized protein</fullName>
    </submittedName>
</protein>
<comment type="caution">
    <text evidence="1">The sequence shown here is derived from an EMBL/GenBank/DDBJ whole genome shotgun (WGS) entry which is preliminary data.</text>
</comment>
<accession>A0ABD0M288</accession>
<name>A0ABD0M288_9CAEN</name>
<dbReference type="AlphaFoldDB" id="A0ABD0M288"/>
<sequence length="94" mass="10627">MFVRIFGFNDKHEAAPRAPSVKMPAPSCQKNVTPHRDSPPITIIRLFCISLQVSGWPLMLPGCLFWAVLDLNQSAEVDLLRQGGYIWIFAWVSE</sequence>
<reference evidence="1 2" key="1">
    <citation type="journal article" date="2023" name="Sci. Data">
        <title>Genome assembly of the Korean intertidal mud-creeper Batillaria attramentaria.</title>
        <authorList>
            <person name="Patra A.K."/>
            <person name="Ho P.T."/>
            <person name="Jun S."/>
            <person name="Lee S.J."/>
            <person name="Kim Y."/>
            <person name="Won Y.J."/>
        </authorList>
    </citation>
    <scope>NUCLEOTIDE SEQUENCE [LARGE SCALE GENOMIC DNA]</scope>
    <source>
        <strain evidence="1">Wonlab-2016</strain>
    </source>
</reference>
<evidence type="ECO:0000313" key="2">
    <source>
        <dbReference type="Proteomes" id="UP001519460"/>
    </source>
</evidence>
<feature type="non-terminal residue" evidence="1">
    <location>
        <position position="94"/>
    </location>
</feature>
<dbReference type="EMBL" id="JACVVK020000008">
    <property type="protein sequence ID" value="KAK7506030.1"/>
    <property type="molecule type" value="Genomic_DNA"/>
</dbReference>
<gene>
    <name evidence="1" type="ORF">BaRGS_00002752</name>
</gene>
<proteinExistence type="predicted"/>
<keyword evidence="2" id="KW-1185">Reference proteome</keyword>
<dbReference type="Proteomes" id="UP001519460">
    <property type="component" value="Unassembled WGS sequence"/>
</dbReference>
<evidence type="ECO:0000313" key="1">
    <source>
        <dbReference type="EMBL" id="KAK7506030.1"/>
    </source>
</evidence>